<keyword evidence="1" id="KW-0472">Membrane</keyword>
<comment type="caution">
    <text evidence="2">The sequence shown here is derived from an EMBL/GenBank/DDBJ whole genome shotgun (WGS) entry which is preliminary data.</text>
</comment>
<evidence type="ECO:0000313" key="2">
    <source>
        <dbReference type="EMBL" id="PWG06443.1"/>
    </source>
</evidence>
<reference evidence="2 3" key="1">
    <citation type="submission" date="2018-05" db="EMBL/GenBank/DDBJ databases">
        <title>Polaribacter aquimarinus sp. nov., isolated from sediment in a sediment of sea.</title>
        <authorList>
            <person name="Lu D."/>
        </authorList>
    </citation>
    <scope>NUCLEOTIDE SEQUENCE [LARGE SCALE GENOMIC DNA]</scope>
    <source>
        <strain evidence="2 3">ZY113</strain>
    </source>
</reference>
<organism evidence="2 3">
    <name type="scientific">Polaribacter aquimarinus</name>
    <dbReference type="NCBI Taxonomy" id="2100726"/>
    <lineage>
        <taxon>Bacteria</taxon>
        <taxon>Pseudomonadati</taxon>
        <taxon>Bacteroidota</taxon>
        <taxon>Flavobacteriia</taxon>
        <taxon>Flavobacteriales</taxon>
        <taxon>Flavobacteriaceae</taxon>
    </lineage>
</organism>
<dbReference type="OrthoDB" id="1360310at2"/>
<protein>
    <submittedName>
        <fullName evidence="2">Uncharacterized protein</fullName>
    </submittedName>
</protein>
<dbReference type="RefSeq" id="WP_109403359.1">
    <property type="nucleotide sequence ID" value="NZ_QFFG01000001.1"/>
</dbReference>
<sequence>MEKSAQNNKQKNFLKEVVTGDISNHHKKYLGTTIPEGYFEKSKLSILDKIKEETTISETSIEVKKQKVFWLQPKVRYVAAASLVFILSLTIWLQKANNNTLDDYGIELLSFNDDVLVNSLFLDDDELDAYASTTVINEIVIKAELSEQKMDDLILDSMILDDTLSDNTFIESLIL</sequence>
<keyword evidence="1" id="KW-0812">Transmembrane</keyword>
<name>A0A2U2JDK8_9FLAO</name>
<dbReference type="AlphaFoldDB" id="A0A2U2JDK8"/>
<dbReference type="EMBL" id="QFFG01000001">
    <property type="protein sequence ID" value="PWG06443.1"/>
    <property type="molecule type" value="Genomic_DNA"/>
</dbReference>
<evidence type="ECO:0000256" key="1">
    <source>
        <dbReference type="SAM" id="Phobius"/>
    </source>
</evidence>
<keyword evidence="1" id="KW-1133">Transmembrane helix</keyword>
<evidence type="ECO:0000313" key="3">
    <source>
        <dbReference type="Proteomes" id="UP000245670"/>
    </source>
</evidence>
<dbReference type="Proteomes" id="UP000245670">
    <property type="component" value="Unassembled WGS sequence"/>
</dbReference>
<accession>A0A2U2JDK8</accession>
<feature type="transmembrane region" description="Helical" evidence="1">
    <location>
        <begin position="75"/>
        <end position="93"/>
    </location>
</feature>
<proteinExistence type="predicted"/>
<gene>
    <name evidence="2" type="ORF">DIS07_01025</name>
</gene>
<keyword evidence="3" id="KW-1185">Reference proteome</keyword>